<proteinExistence type="predicted"/>
<evidence type="ECO:0000313" key="2">
    <source>
        <dbReference type="Proteomes" id="UP000245119"/>
    </source>
</evidence>
<dbReference type="EMBL" id="PZQS01000013">
    <property type="protein sequence ID" value="PVD19553.1"/>
    <property type="molecule type" value="Genomic_DNA"/>
</dbReference>
<name>A0A2T7NEF3_POMCA</name>
<gene>
    <name evidence="1" type="ORF">C0Q70_20043</name>
</gene>
<dbReference type="AlphaFoldDB" id="A0A2T7NEF3"/>
<evidence type="ECO:0000313" key="1">
    <source>
        <dbReference type="EMBL" id="PVD19553.1"/>
    </source>
</evidence>
<organism evidence="1 2">
    <name type="scientific">Pomacea canaliculata</name>
    <name type="common">Golden apple snail</name>
    <dbReference type="NCBI Taxonomy" id="400727"/>
    <lineage>
        <taxon>Eukaryota</taxon>
        <taxon>Metazoa</taxon>
        <taxon>Spiralia</taxon>
        <taxon>Lophotrochozoa</taxon>
        <taxon>Mollusca</taxon>
        <taxon>Gastropoda</taxon>
        <taxon>Caenogastropoda</taxon>
        <taxon>Architaenioglossa</taxon>
        <taxon>Ampullarioidea</taxon>
        <taxon>Ampullariidae</taxon>
        <taxon>Pomacea</taxon>
    </lineage>
</organism>
<accession>A0A2T7NEF3</accession>
<protein>
    <submittedName>
        <fullName evidence="1">Uncharacterized protein</fullName>
    </submittedName>
</protein>
<keyword evidence="2" id="KW-1185">Reference proteome</keyword>
<reference evidence="1 2" key="1">
    <citation type="submission" date="2018-04" db="EMBL/GenBank/DDBJ databases">
        <title>The genome of golden apple snail Pomacea canaliculata provides insight into stress tolerance and invasive adaptation.</title>
        <authorList>
            <person name="Liu C."/>
            <person name="Liu B."/>
            <person name="Ren Y."/>
            <person name="Zhang Y."/>
            <person name="Wang H."/>
            <person name="Li S."/>
            <person name="Jiang F."/>
            <person name="Yin L."/>
            <person name="Zhang G."/>
            <person name="Qian W."/>
            <person name="Fan W."/>
        </authorList>
    </citation>
    <scope>NUCLEOTIDE SEQUENCE [LARGE SCALE GENOMIC DNA]</scope>
    <source>
        <strain evidence="1">SZHN2017</strain>
        <tissue evidence="1">Muscle</tissue>
    </source>
</reference>
<sequence length="72" mass="8002">MAVTPPRRLLSIGFSSHPSLSPHVPSSLHYKELPVDPEIVRRMRTGEEAECSKHAARRLVCVRTRPACCLPA</sequence>
<dbReference type="Proteomes" id="UP000245119">
    <property type="component" value="Linkage Group LG13"/>
</dbReference>
<comment type="caution">
    <text evidence="1">The sequence shown here is derived from an EMBL/GenBank/DDBJ whole genome shotgun (WGS) entry which is preliminary data.</text>
</comment>